<dbReference type="EMBL" id="JTDY01001137">
    <property type="protein sequence ID" value="KOB74770.1"/>
    <property type="molecule type" value="Genomic_DNA"/>
</dbReference>
<keyword evidence="1" id="KW-1133">Transmembrane helix</keyword>
<comment type="caution">
    <text evidence="2">The sequence shown here is derived from an EMBL/GenBank/DDBJ whole genome shotgun (WGS) entry which is preliminary data.</text>
</comment>
<keyword evidence="3" id="KW-1185">Reference proteome</keyword>
<evidence type="ECO:0000313" key="2">
    <source>
        <dbReference type="EMBL" id="KOB74770.1"/>
    </source>
</evidence>
<reference evidence="2 3" key="1">
    <citation type="journal article" date="2015" name="Genome Biol. Evol.">
        <title>The genome of winter moth (Operophtera brumata) provides a genomic perspective on sexual dimorphism and phenology.</title>
        <authorList>
            <person name="Derks M.F."/>
            <person name="Smit S."/>
            <person name="Salis L."/>
            <person name="Schijlen E."/>
            <person name="Bossers A."/>
            <person name="Mateman C."/>
            <person name="Pijl A.S."/>
            <person name="de Ridder D."/>
            <person name="Groenen M.A."/>
            <person name="Visser M.E."/>
            <person name="Megens H.J."/>
        </authorList>
    </citation>
    <scope>NUCLEOTIDE SEQUENCE [LARGE SCALE GENOMIC DNA]</scope>
    <source>
        <strain evidence="2">WM2013NL</strain>
        <tissue evidence="2">Head and thorax</tissue>
    </source>
</reference>
<accession>A0A0L7LH88</accession>
<dbReference type="AlphaFoldDB" id="A0A0L7LH88"/>
<protein>
    <submittedName>
        <fullName evidence="2">Putative GDP-fucose transporter</fullName>
    </submittedName>
</protein>
<evidence type="ECO:0000256" key="1">
    <source>
        <dbReference type="SAM" id="Phobius"/>
    </source>
</evidence>
<dbReference type="STRING" id="104452.A0A0L7LH88"/>
<keyword evidence="1" id="KW-0472">Membrane</keyword>
<gene>
    <name evidence="2" type="ORF">OBRU01_06822</name>
</gene>
<keyword evidence="1" id="KW-0812">Transmembrane</keyword>
<feature type="transmembrane region" description="Helical" evidence="1">
    <location>
        <begin position="64"/>
        <end position="83"/>
    </location>
</feature>
<evidence type="ECO:0000313" key="3">
    <source>
        <dbReference type="Proteomes" id="UP000037510"/>
    </source>
</evidence>
<sequence>MLTLYSIYTKKVLPSVNQEVCLLSYYNNAYSIILFIPLILVNGEATVLMNYGHFHSWFNESKNTLWWTSNVIVLASSAFYARFKQQEMEEKSRRAVPIEKRSLV</sequence>
<organism evidence="2 3">
    <name type="scientific">Operophtera brumata</name>
    <name type="common">Winter moth</name>
    <name type="synonym">Phalaena brumata</name>
    <dbReference type="NCBI Taxonomy" id="104452"/>
    <lineage>
        <taxon>Eukaryota</taxon>
        <taxon>Metazoa</taxon>
        <taxon>Ecdysozoa</taxon>
        <taxon>Arthropoda</taxon>
        <taxon>Hexapoda</taxon>
        <taxon>Insecta</taxon>
        <taxon>Pterygota</taxon>
        <taxon>Neoptera</taxon>
        <taxon>Endopterygota</taxon>
        <taxon>Lepidoptera</taxon>
        <taxon>Glossata</taxon>
        <taxon>Ditrysia</taxon>
        <taxon>Geometroidea</taxon>
        <taxon>Geometridae</taxon>
        <taxon>Larentiinae</taxon>
        <taxon>Operophtera</taxon>
    </lineage>
</organism>
<feature type="transmembrane region" description="Helical" evidence="1">
    <location>
        <begin position="32"/>
        <end position="52"/>
    </location>
</feature>
<dbReference type="Proteomes" id="UP000037510">
    <property type="component" value="Unassembled WGS sequence"/>
</dbReference>
<name>A0A0L7LH88_OPEBR</name>
<proteinExistence type="predicted"/>